<evidence type="ECO:0000256" key="1">
    <source>
        <dbReference type="ARBA" id="ARBA00008791"/>
    </source>
</evidence>
<feature type="domain" description="UspA" evidence="2">
    <location>
        <begin position="1"/>
        <end position="158"/>
    </location>
</feature>
<evidence type="ECO:0000313" key="4">
    <source>
        <dbReference type="Proteomes" id="UP000249081"/>
    </source>
</evidence>
<accession>A0A2W4WAS3</accession>
<dbReference type="Gene3D" id="3.40.50.620">
    <property type="entry name" value="HUPs"/>
    <property type="match status" value="1"/>
</dbReference>
<dbReference type="InterPro" id="IPR006015">
    <property type="entry name" value="Universal_stress_UspA"/>
</dbReference>
<name>A0A2W4WAS3_9CYAN</name>
<dbReference type="EMBL" id="QBMN01000094">
    <property type="protein sequence ID" value="PZO38999.1"/>
    <property type="molecule type" value="Genomic_DNA"/>
</dbReference>
<dbReference type="PRINTS" id="PR01438">
    <property type="entry name" value="UNVRSLSTRESS"/>
</dbReference>
<dbReference type="PANTHER" id="PTHR46268:SF8">
    <property type="entry name" value="UNIVERSAL STRESS PROTEIN SLL1388"/>
    <property type="match status" value="1"/>
</dbReference>
<reference evidence="4" key="1">
    <citation type="submission" date="2018-04" db="EMBL/GenBank/DDBJ databases">
        <authorList>
            <person name="Cornet L."/>
        </authorList>
    </citation>
    <scope>NUCLEOTIDE SEQUENCE [LARGE SCALE GENOMIC DNA]</scope>
</reference>
<dbReference type="PANTHER" id="PTHR46268">
    <property type="entry name" value="STRESS RESPONSE PROTEIN NHAX"/>
    <property type="match status" value="1"/>
</dbReference>
<dbReference type="Pfam" id="PF00582">
    <property type="entry name" value="Usp"/>
    <property type="match status" value="1"/>
</dbReference>
<organism evidence="3 4">
    <name type="scientific">Shackletoniella antarctica</name>
    <dbReference type="NCBI Taxonomy" id="268115"/>
    <lineage>
        <taxon>Bacteria</taxon>
        <taxon>Bacillati</taxon>
        <taxon>Cyanobacteriota</taxon>
        <taxon>Cyanophyceae</taxon>
        <taxon>Oculatellales</taxon>
        <taxon>Oculatellaceae</taxon>
        <taxon>Shackletoniella</taxon>
    </lineage>
</organism>
<evidence type="ECO:0000259" key="2">
    <source>
        <dbReference type="Pfam" id="PF00582"/>
    </source>
</evidence>
<sequence length="175" mass="18936">MYQKILVALDNGPTSHALFAQALELAQATEAALLLVHSLSNQEESSPLPMSGKLDSIYWAPGTELDLEAWRQEWVRYETESLDRLRGFTATANTAGVSTEFRQLIGNPGAAICKAAQAWDADLIFMGSRGRKGLAELVMGSVSNYVMHKAPCSVLVMKAEALEATKIPEIAGVAR</sequence>
<dbReference type="InterPro" id="IPR006016">
    <property type="entry name" value="UspA"/>
</dbReference>
<gene>
    <name evidence="3" type="ORF">DCF17_13770</name>
</gene>
<dbReference type="Proteomes" id="UP000249081">
    <property type="component" value="Unassembled WGS sequence"/>
</dbReference>
<protein>
    <submittedName>
        <fullName evidence="3">Universal stress protein</fullName>
    </submittedName>
</protein>
<proteinExistence type="inferred from homology"/>
<reference evidence="3 4" key="2">
    <citation type="submission" date="2018-06" db="EMBL/GenBank/DDBJ databases">
        <title>Metagenomic assembly of (sub)arctic Cyanobacteria and their associated microbiome from non-axenic cultures.</title>
        <authorList>
            <person name="Baurain D."/>
        </authorList>
    </citation>
    <scope>NUCLEOTIDE SEQUENCE [LARGE SCALE GENOMIC DNA]</scope>
    <source>
        <strain evidence="3">ULC041bin1</strain>
    </source>
</reference>
<comment type="caution">
    <text evidence="3">The sequence shown here is derived from an EMBL/GenBank/DDBJ whole genome shotgun (WGS) entry which is preliminary data.</text>
</comment>
<dbReference type="InterPro" id="IPR014729">
    <property type="entry name" value="Rossmann-like_a/b/a_fold"/>
</dbReference>
<comment type="similarity">
    <text evidence="1">Belongs to the universal stress protein A family.</text>
</comment>
<evidence type="ECO:0000313" key="3">
    <source>
        <dbReference type="EMBL" id="PZO38999.1"/>
    </source>
</evidence>
<dbReference type="SUPFAM" id="SSF52402">
    <property type="entry name" value="Adenine nucleotide alpha hydrolases-like"/>
    <property type="match status" value="1"/>
</dbReference>
<dbReference type="AlphaFoldDB" id="A0A2W4WAS3"/>
<dbReference type="CDD" id="cd00293">
    <property type="entry name" value="USP-like"/>
    <property type="match status" value="1"/>
</dbReference>